<proteinExistence type="predicted"/>
<dbReference type="PROSITE" id="PS50005">
    <property type="entry name" value="TPR"/>
    <property type="match status" value="2"/>
</dbReference>
<evidence type="ECO:0000313" key="6">
    <source>
        <dbReference type="EMBL" id="THV52033.1"/>
    </source>
</evidence>
<evidence type="ECO:0000256" key="2">
    <source>
        <dbReference type="PROSITE-ProRule" id="PRU00339"/>
    </source>
</evidence>
<dbReference type="EMBL" id="PQXL01000091">
    <property type="protein sequence ID" value="THV52033.1"/>
    <property type="molecule type" value="Genomic_DNA"/>
</dbReference>
<evidence type="ECO:0000313" key="7">
    <source>
        <dbReference type="Proteomes" id="UP000308671"/>
    </source>
</evidence>
<evidence type="ECO:0008006" key="8">
    <source>
        <dbReference type="Google" id="ProtNLM"/>
    </source>
</evidence>
<dbReference type="OrthoDB" id="3435367at2759"/>
<dbReference type="Gene3D" id="3.40.50.300">
    <property type="entry name" value="P-loop containing nucleotide triphosphate hydrolases"/>
    <property type="match status" value="1"/>
</dbReference>
<sequence>MEHQTERHTITAESPKHQSPPRKIEDVLAQLKEKFQPYDGVQPSTKHKIKDAIGKILECIQFLGGLAAEAASTVFAPAKLCFNAISFLIEVPRKVAEVYEGLGNLFEEITHAMALLNVYRDYKKLDQQLKNGIHKIMVSIVRICGLAINIIDGGKLVKVKTVFKVTFLKDDSGVKDELRNFKELIARQNDLTGVITLKTILHNSAGIDKMLKRQDSISEKQSHIADGVTYVKDDIKAQKDEKIISDRVEKISRLLSIPQGLAKVNAANETLKDLRERFPKDGLKWLSKVDDYEEWLGLSSKSAPWSSFKLLFVSGEIKTGKSCLVASIEEDLRSRKIANLAIAYHAFTGIDSKSTKTTLKDDVVYALKSMALQLATQSKMYATALSQLKEENLRITDERGNSAEKQWWDKLRFSQDLESHESLNIVLLIDGLDQLSEGNADKLLELLWKRRGSLAKENGLRLRVLVTGTTDPGFINLHIPITRYTEDDIKLSMEQELNKLTPLQGQDVEMKRLRQSIREELPKVADGSFSIVIQKLTRITEAVRSDAYSNDIEAILYQHPSEDPNEIAQKIVADLNTSLGTRDIRQLNEILDWAIFGYKYFSIDQIKAALWLSSGKLPVQPLERKLKERFGKVFPDMERDTIRVLGFERRAYGKASAYEIENASISMTVSIHRADLCSVQRFFWDLTEKTGIGKFDFSPSDSDNEIKIKINSTQIQAHCHITEQLLKLLNEEPSNKTEALVDYALKYLPNHIGEVKKAFLLDRGKIGGHTIQVIAKRLVDLLSDVEAIENFWNTTENMHEFWWDPESVKTIRDFIEDENIIVQLEPRERRWVKEHTRSEENADFYRPITLMVAKKWLRDSSRTCNPYQAYKWVNSFVDMIDESRSESTTEVNLNTEEDPECRKILSRATWARKALDMGEDSLWYERIGQTFFQADKFKMAIEYFDKAKSLPSCHWTVHELQALSYAELNELSDESWMECASSEMELAITALISMQKVYIVLRDLMGYLPGRTPGETLSLSKALVRILTKFALWQKNMGKIDRAIALYKEILKLNPQEHRIRSDLVKILCNEENDTKASSVMFELKNWGLDSQQQPNIRMFSEFLLDITKNLGDSDPIYSQNPLDFVINLARSNTVWSELVLEALVRAATSAENELNRAVLLVYQGLLIAGNEETNVEQFQRSLMLWNDSRRILNLSPDQFYNRFNWHVTTVEYQIMAHFQLAIKIRRNHPHLLNEQQLIHTLEAERNDSPTGPVWQWRVLLGTFIEPLLASYFSEFKEFAKARNVLRKTMVTGISILGDDDPVNDVTGYIILAWALAHTGDDQNALSVWSLMRPIEDDGDGEEEHSSGGTRNGPINLSCEGACGKEWTYADDFYVCKTCDDVTFCSNCLEKLKRNRLARWNCRPEHSWLHVPTWNDENVAGKGMIRVIDESDSSKEVKISDWIKDLKRIWEIE</sequence>
<dbReference type="InterPro" id="IPR027417">
    <property type="entry name" value="P-loop_NTPase"/>
</dbReference>
<dbReference type="InterPro" id="IPR031350">
    <property type="entry name" value="Goodbye_dom"/>
</dbReference>
<feature type="repeat" description="TPR" evidence="2">
    <location>
        <begin position="1024"/>
        <end position="1057"/>
    </location>
</feature>
<dbReference type="InterPro" id="IPR019734">
    <property type="entry name" value="TPR_rpt"/>
</dbReference>
<reference evidence="6 7" key="1">
    <citation type="submission" date="2017-12" db="EMBL/GenBank/DDBJ databases">
        <title>Comparative genomics of Botrytis spp.</title>
        <authorList>
            <person name="Valero-Jimenez C.A."/>
            <person name="Tapia P."/>
            <person name="Veloso J."/>
            <person name="Silva-Moreno E."/>
            <person name="Staats M."/>
            <person name="Valdes J.H."/>
            <person name="Van Kan J.A.L."/>
        </authorList>
    </citation>
    <scope>NUCLEOTIDE SEQUENCE [LARGE SCALE GENOMIC DNA]</scope>
    <source>
        <strain evidence="6 7">MUCL435</strain>
    </source>
</reference>
<gene>
    <name evidence="6" type="ORF">BGAL_0091g00180</name>
</gene>
<organism evidence="6 7">
    <name type="scientific">Botrytis galanthina</name>
    <dbReference type="NCBI Taxonomy" id="278940"/>
    <lineage>
        <taxon>Eukaryota</taxon>
        <taxon>Fungi</taxon>
        <taxon>Dikarya</taxon>
        <taxon>Ascomycota</taxon>
        <taxon>Pezizomycotina</taxon>
        <taxon>Leotiomycetes</taxon>
        <taxon>Helotiales</taxon>
        <taxon>Sclerotiniaceae</taxon>
        <taxon>Botrytis</taxon>
    </lineage>
</organism>
<dbReference type="Pfam" id="PF24883">
    <property type="entry name" value="NPHP3_N"/>
    <property type="match status" value="1"/>
</dbReference>
<dbReference type="Pfam" id="PF17109">
    <property type="entry name" value="Goodbye"/>
    <property type="match status" value="1"/>
</dbReference>
<accession>A0A4S8R2I9</accession>
<protein>
    <recommendedName>
        <fullName evidence="8">Fungal STAND N-terminal Goodbye domain-containing protein</fullName>
    </recommendedName>
</protein>
<evidence type="ECO:0000256" key="3">
    <source>
        <dbReference type="SAM" id="MobiDB-lite"/>
    </source>
</evidence>
<feature type="repeat" description="TPR" evidence="2">
    <location>
        <begin position="921"/>
        <end position="954"/>
    </location>
</feature>
<feature type="domain" description="Fungal STAND N-terminal Goodbye" evidence="4">
    <location>
        <begin position="10"/>
        <end position="119"/>
    </location>
</feature>
<keyword evidence="1" id="KW-0677">Repeat</keyword>
<evidence type="ECO:0000259" key="5">
    <source>
        <dbReference type="Pfam" id="PF24883"/>
    </source>
</evidence>
<feature type="region of interest" description="Disordered" evidence="3">
    <location>
        <begin position="1"/>
        <end position="23"/>
    </location>
</feature>
<dbReference type="PANTHER" id="PTHR10039">
    <property type="entry name" value="AMELOGENIN"/>
    <property type="match status" value="1"/>
</dbReference>
<evidence type="ECO:0000256" key="1">
    <source>
        <dbReference type="ARBA" id="ARBA00022737"/>
    </source>
</evidence>
<dbReference type="SUPFAM" id="SSF48452">
    <property type="entry name" value="TPR-like"/>
    <property type="match status" value="1"/>
</dbReference>
<dbReference type="InterPro" id="IPR056884">
    <property type="entry name" value="NPHP3-like_N"/>
</dbReference>
<dbReference type="InterPro" id="IPR011990">
    <property type="entry name" value="TPR-like_helical_dom_sf"/>
</dbReference>
<evidence type="ECO:0000259" key="4">
    <source>
        <dbReference type="Pfam" id="PF17109"/>
    </source>
</evidence>
<dbReference type="Gene3D" id="1.25.40.10">
    <property type="entry name" value="Tetratricopeptide repeat domain"/>
    <property type="match status" value="1"/>
</dbReference>
<dbReference type="PANTHER" id="PTHR10039:SF17">
    <property type="entry name" value="FUNGAL STAND N-TERMINAL GOODBYE DOMAIN-CONTAINING PROTEIN-RELATED"/>
    <property type="match status" value="1"/>
</dbReference>
<dbReference type="SMART" id="SM00028">
    <property type="entry name" value="TPR"/>
    <property type="match status" value="2"/>
</dbReference>
<comment type="caution">
    <text evidence="6">The sequence shown here is derived from an EMBL/GenBank/DDBJ whole genome shotgun (WGS) entry which is preliminary data.</text>
</comment>
<name>A0A4S8R2I9_9HELO</name>
<dbReference type="Proteomes" id="UP000308671">
    <property type="component" value="Unassembled WGS sequence"/>
</dbReference>
<keyword evidence="7" id="KW-1185">Reference proteome</keyword>
<feature type="domain" description="Nephrocystin 3-like N-terminal" evidence="5">
    <location>
        <begin position="284"/>
        <end position="467"/>
    </location>
</feature>
<keyword evidence="2" id="KW-0802">TPR repeat</keyword>